<dbReference type="SUPFAM" id="SSF69118">
    <property type="entry name" value="AhpD-like"/>
    <property type="match status" value="1"/>
</dbReference>
<protein>
    <recommendedName>
        <fullName evidence="1">Carboxymuconolactone decarboxylase-like domain-containing protein</fullName>
    </recommendedName>
</protein>
<comment type="caution">
    <text evidence="2">The sequence shown here is derived from an EMBL/GenBank/DDBJ whole genome shotgun (WGS) entry which is preliminary data.</text>
</comment>
<feature type="domain" description="Carboxymuconolactone decarboxylase-like" evidence="1">
    <location>
        <begin position="43"/>
        <end position="107"/>
    </location>
</feature>
<dbReference type="STRING" id="1963.AQJ27_37670"/>
<dbReference type="InterPro" id="IPR003779">
    <property type="entry name" value="CMD-like"/>
</dbReference>
<dbReference type="InterPro" id="IPR029032">
    <property type="entry name" value="AhpD-like"/>
</dbReference>
<dbReference type="PANTHER" id="PTHR34846:SF5">
    <property type="entry name" value="CARBOXYMUCONOLACTONE DECARBOXYLASE-LIKE DOMAIN-CONTAINING PROTEIN"/>
    <property type="match status" value="1"/>
</dbReference>
<gene>
    <name evidence="2" type="ORF">SO3561_06193</name>
</gene>
<proteinExistence type="predicted"/>
<evidence type="ECO:0000259" key="1">
    <source>
        <dbReference type="Pfam" id="PF02627"/>
    </source>
</evidence>
<dbReference type="GO" id="GO:0051920">
    <property type="term" value="F:peroxiredoxin activity"/>
    <property type="evidence" value="ECO:0007669"/>
    <property type="project" value="InterPro"/>
</dbReference>
<dbReference type="Pfam" id="PF02627">
    <property type="entry name" value="CMD"/>
    <property type="match status" value="1"/>
</dbReference>
<evidence type="ECO:0000313" key="2">
    <source>
        <dbReference type="EMBL" id="GAX54640.1"/>
    </source>
</evidence>
<dbReference type="Proteomes" id="UP000217446">
    <property type="component" value="Unassembled WGS sequence"/>
</dbReference>
<dbReference type="Gene3D" id="1.20.1290.10">
    <property type="entry name" value="AhpD-like"/>
    <property type="match status" value="1"/>
</dbReference>
<accession>A0A250VKY2</accession>
<dbReference type="PANTHER" id="PTHR34846">
    <property type="entry name" value="4-CARBOXYMUCONOLACTONE DECARBOXYLASE FAMILY PROTEIN (AFU_ORTHOLOGUE AFUA_6G11590)"/>
    <property type="match status" value="1"/>
</dbReference>
<dbReference type="RefSeq" id="WP_067379008.1">
    <property type="nucleotide sequence ID" value="NZ_BDQI01000015.1"/>
</dbReference>
<reference evidence="3" key="1">
    <citation type="submission" date="2017-05" db="EMBL/GenBank/DDBJ databases">
        <title>Streptomyces olivochromogenes NBRC 3561 whole genome shotgun sequence.</title>
        <authorList>
            <person name="Dohra H."/>
            <person name="Kodani S."/>
        </authorList>
    </citation>
    <scope>NUCLEOTIDE SEQUENCE [LARGE SCALE GENOMIC DNA]</scope>
    <source>
        <strain evidence="3">NBRC 3561</strain>
    </source>
</reference>
<organism evidence="2 3">
    <name type="scientific">Streptomyces olivochromogenes</name>
    <dbReference type="NCBI Taxonomy" id="1963"/>
    <lineage>
        <taxon>Bacteria</taxon>
        <taxon>Bacillati</taxon>
        <taxon>Actinomycetota</taxon>
        <taxon>Actinomycetes</taxon>
        <taxon>Kitasatosporales</taxon>
        <taxon>Streptomycetaceae</taxon>
        <taxon>Streptomyces</taxon>
    </lineage>
</organism>
<keyword evidence="3" id="KW-1185">Reference proteome</keyword>
<sequence>MKQRIDGVTPPYEPETDRALHRWMPPGVAREPLMLFKVLERHPELASRMRALGAGLLVHGRLSDADRELVIARVAARCGCAYEWGVHMATYAETVGLTPRQVTLTATGGPDHPAWSGRQAALLRAVDELHDTARVGDAAWSGLREHLDEPEVLELLVLAGWYRTIAYVANGARIEPEPWALALPGTDRPGG</sequence>
<dbReference type="EMBL" id="BDQI01000015">
    <property type="protein sequence ID" value="GAX54640.1"/>
    <property type="molecule type" value="Genomic_DNA"/>
</dbReference>
<evidence type="ECO:0000313" key="3">
    <source>
        <dbReference type="Proteomes" id="UP000217446"/>
    </source>
</evidence>
<name>A0A250VKY2_STROL</name>
<dbReference type="AlphaFoldDB" id="A0A250VKY2"/>